<dbReference type="InterPro" id="IPR043904">
    <property type="entry name" value="PhoD_2-like"/>
</dbReference>
<evidence type="ECO:0000259" key="1">
    <source>
        <dbReference type="Pfam" id="PF19050"/>
    </source>
</evidence>
<dbReference type="PANTHER" id="PTHR46689:SF1">
    <property type="entry name" value="PHOD-LIKE PHOSPHATASE DOMAIN-CONTAINING PROTEIN"/>
    <property type="match status" value="1"/>
</dbReference>
<dbReference type="Pfam" id="PF19050">
    <property type="entry name" value="PhoD_2"/>
    <property type="match status" value="2"/>
</dbReference>
<feature type="domain" description="PhoD-like phosphatase" evidence="1">
    <location>
        <begin position="120"/>
        <end position="338"/>
    </location>
</feature>
<evidence type="ECO:0000313" key="3">
    <source>
        <dbReference type="Proteomes" id="UP000484015"/>
    </source>
</evidence>
<dbReference type="PANTHER" id="PTHR46689">
    <property type="entry name" value="MEMBRANE PROTEIN, PUTATIVE-RELATED"/>
    <property type="match status" value="1"/>
</dbReference>
<dbReference type="InterPro" id="IPR029052">
    <property type="entry name" value="Metallo-depent_PP-like"/>
</dbReference>
<dbReference type="SUPFAM" id="SSF56300">
    <property type="entry name" value="Metallo-dependent phosphatases"/>
    <property type="match status" value="1"/>
</dbReference>
<dbReference type="GO" id="GO:0016020">
    <property type="term" value="C:membrane"/>
    <property type="evidence" value="ECO:0007669"/>
    <property type="project" value="TreeGrafter"/>
</dbReference>
<sequence>MALNLGPILQFRGNTEEYLVSALVILDAADKEPRCTAAGAKEVTCKAIATIPFALPTMTAWRIEFHIIPGQARQIDYEIEGERGSFLVPAAGETPRIAYGSCNGYSDAKLMKAGDDHYERWRHLTDTHAKQPYHLLLMGGDQVYSDGMWKEIKEMADWLDLPADERFQTPLTSSMAAELDQYFCKIYVERWNKAKIAQAFRSIPTVMMWDDHDIMDGWGSYPYNWHNSPVYQGIFEIARRYFRLFQLQCDANELHPASIKGANGFHLGFQRLGKMSLLVPDLRSERQPKPDQIISLASWDAIYDWMANCPDEPARHLLVMSSIPVAYQDLGTIEKLLGVLPGQQELEDDLRDHWSSPAHIQERKRLVHRLFSHAKSKRARVTILSGDVHVGALSVIESTRDAEAERGEAVINQLISTGIVHPPPPALVRYVLETNASSVEQVDQGITATMQPLAGRNHYLIGARNWLAIEPDPQNRLWCNWHVEGVETPHTKVIHPVKVTAAPGEK</sequence>
<comment type="caution">
    <text evidence="2">The sequence shown here is derived from an EMBL/GenBank/DDBJ whole genome shotgun (WGS) entry which is preliminary data.</text>
</comment>
<organism evidence="2 3">
    <name type="scientific">Pseudoduganella ginsengisoli</name>
    <dbReference type="NCBI Taxonomy" id="1462440"/>
    <lineage>
        <taxon>Bacteria</taxon>
        <taxon>Pseudomonadati</taxon>
        <taxon>Pseudomonadota</taxon>
        <taxon>Betaproteobacteria</taxon>
        <taxon>Burkholderiales</taxon>
        <taxon>Oxalobacteraceae</taxon>
        <taxon>Telluria group</taxon>
        <taxon>Pseudoduganella</taxon>
    </lineage>
</organism>
<proteinExistence type="predicted"/>
<accession>A0A6L6Q602</accession>
<dbReference type="OrthoDB" id="9795624at2"/>
<keyword evidence="3" id="KW-1185">Reference proteome</keyword>
<gene>
    <name evidence="2" type="ORF">GM668_24850</name>
</gene>
<name>A0A6L6Q602_9BURK</name>
<dbReference type="Proteomes" id="UP000484015">
    <property type="component" value="Unassembled WGS sequence"/>
</dbReference>
<evidence type="ECO:0000313" key="2">
    <source>
        <dbReference type="EMBL" id="MTW05313.1"/>
    </source>
</evidence>
<reference evidence="2 3" key="1">
    <citation type="submission" date="2019-11" db="EMBL/GenBank/DDBJ databases">
        <title>Type strains purchased from KCTC, JCM and DSMZ.</title>
        <authorList>
            <person name="Lu H."/>
        </authorList>
    </citation>
    <scope>NUCLEOTIDE SEQUENCE [LARGE SCALE GENOMIC DNA]</scope>
    <source>
        <strain evidence="2 3">KCTC 42409</strain>
    </source>
</reference>
<protein>
    <submittedName>
        <fullName evidence="2">Alkaline phosphatase family protein</fullName>
    </submittedName>
</protein>
<dbReference type="RefSeq" id="WP_155441667.1">
    <property type="nucleotide sequence ID" value="NZ_WNLA01000023.1"/>
</dbReference>
<dbReference type="AlphaFoldDB" id="A0A6L6Q602"/>
<dbReference type="CDD" id="cd07389">
    <property type="entry name" value="MPP_PhoD"/>
    <property type="match status" value="1"/>
</dbReference>
<feature type="domain" description="PhoD-like phosphatase" evidence="1">
    <location>
        <begin position="342"/>
        <end position="435"/>
    </location>
</feature>
<dbReference type="InterPro" id="IPR018946">
    <property type="entry name" value="PhoD-like_MPP"/>
</dbReference>
<dbReference type="Gene3D" id="3.60.21.70">
    <property type="entry name" value="PhoD-like phosphatase"/>
    <property type="match status" value="1"/>
</dbReference>
<dbReference type="EMBL" id="WNLA01000023">
    <property type="protein sequence ID" value="MTW05313.1"/>
    <property type="molecule type" value="Genomic_DNA"/>
</dbReference>
<dbReference type="InterPro" id="IPR038607">
    <property type="entry name" value="PhoD-like_sf"/>
</dbReference>